<keyword evidence="2" id="KW-1185">Reference proteome</keyword>
<accession>A0ACC5REP5</accession>
<reference evidence="1" key="1">
    <citation type="submission" date="2021-01" db="EMBL/GenBank/DDBJ databases">
        <authorList>
            <person name="Sun Q."/>
        </authorList>
    </citation>
    <scope>NUCLEOTIDE SEQUENCE</scope>
    <source>
        <strain evidence="1">YIM B02566</strain>
    </source>
</reference>
<name>A0ACC5REP5_9HYPH</name>
<sequence>MTYPEALWIFFILLAGIIIVPGMDMIYVMANALTGGRKAGLTATFGIMAGGAFHTAFGVFAVVGMSQLVPQIYAPMLIAGALYMIWIGVTLARSSIVMGKVDGSSARSLLTIFAQAVVTCILNPKAWLFVLAVYPQFIRPAFGPLWSQALVIGIMVAAVQFAVYGGLGLMAAAGRNAMAGSPAFTIWSGRVAGLLLIAAALLTLWRGWQGL</sequence>
<organism evidence="1 2">
    <name type="scientific">Taklimakanibacter albus</name>
    <dbReference type="NCBI Taxonomy" id="2800327"/>
    <lineage>
        <taxon>Bacteria</taxon>
        <taxon>Pseudomonadati</taxon>
        <taxon>Pseudomonadota</taxon>
        <taxon>Alphaproteobacteria</taxon>
        <taxon>Hyphomicrobiales</taxon>
        <taxon>Aestuariivirgaceae</taxon>
        <taxon>Taklimakanibacter</taxon>
    </lineage>
</organism>
<dbReference type="EMBL" id="JAENHL010000008">
    <property type="protein sequence ID" value="MBK1871104.1"/>
    <property type="molecule type" value="Genomic_DNA"/>
</dbReference>
<evidence type="ECO:0000313" key="2">
    <source>
        <dbReference type="Proteomes" id="UP000616151"/>
    </source>
</evidence>
<evidence type="ECO:0000313" key="1">
    <source>
        <dbReference type="EMBL" id="MBK1871104.1"/>
    </source>
</evidence>
<gene>
    <name evidence="1" type="ORF">JHL16_32360</name>
</gene>
<proteinExistence type="predicted"/>
<comment type="caution">
    <text evidence="1">The sequence shown here is derived from an EMBL/GenBank/DDBJ whole genome shotgun (WGS) entry which is preliminary data.</text>
</comment>
<dbReference type="Proteomes" id="UP000616151">
    <property type="component" value="Unassembled WGS sequence"/>
</dbReference>
<protein>
    <submittedName>
        <fullName evidence="1">LysE family translocator</fullName>
    </submittedName>
</protein>